<dbReference type="InterPro" id="IPR025827">
    <property type="entry name" value="Zn_ribbon_recom_dom"/>
</dbReference>
<feature type="region of interest" description="Disordered" evidence="1">
    <location>
        <begin position="376"/>
        <end position="395"/>
    </location>
</feature>
<accession>A0ABY3Z6L6</accession>
<dbReference type="PROSITE" id="PS51736">
    <property type="entry name" value="RECOMBINASES_3"/>
    <property type="match status" value="1"/>
</dbReference>
<dbReference type="RefSeq" id="WP_003984870.1">
    <property type="nucleotide sequence ID" value="NZ_CP043497.1"/>
</dbReference>
<name>A0ABY3Z6L6_STRRM</name>
<protein>
    <recommendedName>
        <fullName evidence="6">Recombinase family protein</fullName>
    </recommendedName>
</protein>
<dbReference type="Gene3D" id="3.90.1750.20">
    <property type="entry name" value="Putative Large Serine Recombinase, Chain B, Domain 2"/>
    <property type="match status" value="1"/>
</dbReference>
<dbReference type="PROSITE" id="PS51737">
    <property type="entry name" value="RECOMBINASE_DNA_BIND"/>
    <property type="match status" value="1"/>
</dbReference>
<evidence type="ECO:0000313" key="5">
    <source>
        <dbReference type="Proteomes" id="UP000829494"/>
    </source>
</evidence>
<dbReference type="Proteomes" id="UP000829494">
    <property type="component" value="Chromosome"/>
</dbReference>
<reference evidence="4 5" key="1">
    <citation type="submission" date="2022-03" db="EMBL/GenBank/DDBJ databases">
        <title>Complete genome of Streptomyces rimosus ssp. rimosus R7 (=ATCC 10970).</title>
        <authorList>
            <person name="Beganovic S."/>
            <person name="Ruckert C."/>
            <person name="Busche T."/>
            <person name="Kalinowski J."/>
            <person name="Wittmann C."/>
        </authorList>
    </citation>
    <scope>NUCLEOTIDE SEQUENCE [LARGE SCALE GENOMIC DNA]</scope>
    <source>
        <strain evidence="4 5">R7</strain>
    </source>
</reference>
<dbReference type="EMBL" id="CP094298">
    <property type="protein sequence ID" value="UNZ05605.1"/>
    <property type="molecule type" value="Genomic_DNA"/>
</dbReference>
<dbReference type="PANTHER" id="PTHR30461:SF23">
    <property type="entry name" value="DNA RECOMBINASE-RELATED"/>
    <property type="match status" value="1"/>
</dbReference>
<feature type="domain" description="Recombinase" evidence="3">
    <location>
        <begin position="161"/>
        <end position="292"/>
    </location>
</feature>
<dbReference type="InterPro" id="IPR011109">
    <property type="entry name" value="DNA_bind_recombinase_dom"/>
</dbReference>
<organism evidence="4 5">
    <name type="scientific">Streptomyces rimosus subsp. rimosus</name>
    <dbReference type="NCBI Taxonomy" id="132474"/>
    <lineage>
        <taxon>Bacteria</taxon>
        <taxon>Bacillati</taxon>
        <taxon>Actinomycetota</taxon>
        <taxon>Actinomycetes</taxon>
        <taxon>Kitasatosporales</taxon>
        <taxon>Streptomycetaceae</taxon>
        <taxon>Streptomyces</taxon>
    </lineage>
</organism>
<dbReference type="InterPro" id="IPR050639">
    <property type="entry name" value="SSR_resolvase"/>
</dbReference>
<dbReference type="Pfam" id="PF13408">
    <property type="entry name" value="Zn_ribbon_recom"/>
    <property type="match status" value="1"/>
</dbReference>
<dbReference type="InterPro" id="IPR036162">
    <property type="entry name" value="Resolvase-like_N_sf"/>
</dbReference>
<gene>
    <name evidence="4" type="ORF">SRIMR7_25965</name>
</gene>
<dbReference type="Gene3D" id="3.40.50.1390">
    <property type="entry name" value="Resolvase, N-terminal catalytic domain"/>
    <property type="match status" value="1"/>
</dbReference>
<evidence type="ECO:0000259" key="2">
    <source>
        <dbReference type="PROSITE" id="PS51736"/>
    </source>
</evidence>
<dbReference type="GeneID" id="66855274"/>
<dbReference type="CDD" id="cd00338">
    <property type="entry name" value="Ser_Recombinase"/>
    <property type="match status" value="1"/>
</dbReference>
<feature type="domain" description="Resolvase/invertase-type recombinase catalytic" evidence="2">
    <location>
        <begin position="3"/>
        <end position="158"/>
    </location>
</feature>
<evidence type="ECO:0000256" key="1">
    <source>
        <dbReference type="SAM" id="MobiDB-lite"/>
    </source>
</evidence>
<dbReference type="InterPro" id="IPR006119">
    <property type="entry name" value="Resolv_N"/>
</dbReference>
<dbReference type="Pfam" id="PF00239">
    <property type="entry name" value="Resolvase"/>
    <property type="match status" value="1"/>
</dbReference>
<proteinExistence type="predicted"/>
<evidence type="ECO:0008006" key="6">
    <source>
        <dbReference type="Google" id="ProtNLM"/>
    </source>
</evidence>
<dbReference type="PANTHER" id="PTHR30461">
    <property type="entry name" value="DNA-INVERTASE FROM LAMBDOID PROPHAGE"/>
    <property type="match status" value="1"/>
</dbReference>
<evidence type="ECO:0000313" key="4">
    <source>
        <dbReference type="EMBL" id="UNZ05605.1"/>
    </source>
</evidence>
<dbReference type="Pfam" id="PF07508">
    <property type="entry name" value="Recombinase"/>
    <property type="match status" value="1"/>
</dbReference>
<evidence type="ECO:0000259" key="3">
    <source>
        <dbReference type="PROSITE" id="PS51737"/>
    </source>
</evidence>
<dbReference type="SUPFAM" id="SSF53041">
    <property type="entry name" value="Resolvase-like"/>
    <property type="match status" value="1"/>
</dbReference>
<dbReference type="InterPro" id="IPR038109">
    <property type="entry name" value="DNA_bind_recomb_sf"/>
</dbReference>
<dbReference type="SMART" id="SM00857">
    <property type="entry name" value="Resolvase"/>
    <property type="match status" value="1"/>
</dbReference>
<sequence>MLKAGGYVRISDRGRTGDDRDGREGVVRQRADVYDLARTKGCTIHRVYEDNDTSAFKRRVRREGFEEMVLDLERGVISGMLAHDIDRVARRPQDLERLIDIYEQSRRPMLFATTAGDYDLTTADGRFQARIHVTVANKFSSDAARRVARQKLAEATEGKPHRGRRAFGWKDAEHIAEGEAALIKKARQDVLTGKSVATVHREWVALGVRGPQTPPGKTIGYSSVLYVLRNPRLCGYRAYVPQEIRERSGRVDPVEYLVERTDGTPVTGRWETILTPGEWRELVDELDSRKGKEKGRRAGTTVTKRLLTGIARCARCGTGLASGMYQRGTASFGKHGYYYYCRAADGGCGKLSRSGPPLEDHVEKALLDHLMKQARDAKSAEAADPGSISSMGTLKRIEEDKAEARRLRADGLLSLAEFAREMCRLEKAEKVTRETVPALATPSARPRSAAARIVREWNAYTVDMKRREMGRSIEAVVVAPAGKGGAQRGIFRPDLIEIVWK</sequence>
<keyword evidence="5" id="KW-1185">Reference proteome</keyword>